<comment type="caution">
    <text evidence="2">The sequence shown here is derived from an EMBL/GenBank/DDBJ whole genome shotgun (WGS) entry which is preliminary data.</text>
</comment>
<proteinExistence type="predicted"/>
<protein>
    <submittedName>
        <fullName evidence="2">Uncharacterized protein</fullName>
    </submittedName>
</protein>
<evidence type="ECO:0000256" key="1">
    <source>
        <dbReference type="SAM" id="MobiDB-lite"/>
    </source>
</evidence>
<gene>
    <name evidence="2" type="ORF">Taro_027292</name>
</gene>
<dbReference type="OrthoDB" id="48883at2759"/>
<accession>A0A843VM33</accession>
<evidence type="ECO:0000313" key="3">
    <source>
        <dbReference type="Proteomes" id="UP000652761"/>
    </source>
</evidence>
<feature type="region of interest" description="Disordered" evidence="1">
    <location>
        <begin position="122"/>
        <end position="152"/>
    </location>
</feature>
<keyword evidence="3" id="KW-1185">Reference proteome</keyword>
<sequence>MQANELFVGRLAQLGISFSIIGKIITGKEALAQLNIETWVPISDIETGNSPEDVNKGGLEGREVLHPQIVRTGVRPMKRLEVDVYLDAVSCKEQAFGRLEVSIKSASRSHCRACSLPVAASQSPLSEREATTHSAAGPLFTDEEEHSRRVKR</sequence>
<dbReference type="EMBL" id="NMUH01001697">
    <property type="protein sequence ID" value="MQL94630.1"/>
    <property type="molecule type" value="Genomic_DNA"/>
</dbReference>
<evidence type="ECO:0000313" key="2">
    <source>
        <dbReference type="EMBL" id="MQL94630.1"/>
    </source>
</evidence>
<dbReference type="Proteomes" id="UP000652761">
    <property type="component" value="Unassembled WGS sequence"/>
</dbReference>
<organism evidence="2 3">
    <name type="scientific">Colocasia esculenta</name>
    <name type="common">Wild taro</name>
    <name type="synonym">Arum esculentum</name>
    <dbReference type="NCBI Taxonomy" id="4460"/>
    <lineage>
        <taxon>Eukaryota</taxon>
        <taxon>Viridiplantae</taxon>
        <taxon>Streptophyta</taxon>
        <taxon>Embryophyta</taxon>
        <taxon>Tracheophyta</taxon>
        <taxon>Spermatophyta</taxon>
        <taxon>Magnoliopsida</taxon>
        <taxon>Liliopsida</taxon>
        <taxon>Araceae</taxon>
        <taxon>Aroideae</taxon>
        <taxon>Colocasieae</taxon>
        <taxon>Colocasia</taxon>
    </lineage>
</organism>
<reference evidence="2" key="1">
    <citation type="submission" date="2017-07" db="EMBL/GenBank/DDBJ databases">
        <title>Taro Niue Genome Assembly and Annotation.</title>
        <authorList>
            <person name="Atibalentja N."/>
            <person name="Keating K."/>
            <person name="Fields C.J."/>
        </authorList>
    </citation>
    <scope>NUCLEOTIDE SEQUENCE</scope>
    <source>
        <strain evidence="2">Niue_2</strain>
        <tissue evidence="2">Leaf</tissue>
    </source>
</reference>
<name>A0A843VM33_COLES</name>
<dbReference type="SUPFAM" id="SSF103511">
    <property type="entry name" value="Chlorophyll a-b binding protein"/>
    <property type="match status" value="1"/>
</dbReference>
<dbReference type="AlphaFoldDB" id="A0A843VM33"/>